<proteinExistence type="predicted"/>
<dbReference type="AlphaFoldDB" id="A0A5B8W0C6"/>
<evidence type="ECO:0000313" key="2">
    <source>
        <dbReference type="Proteomes" id="UP000321362"/>
    </source>
</evidence>
<sequence length="219" mass="25436">MFGLFKKNKKRKTWPITDWEMCIMYNALTQLPAGFAHLKQQLEYPLFTVASTGNSTYDRDYISFSFDPDIYKDFENRRMQDYMISNIKVSNIDKRIFDYSILVAADVICGYTLKGFDQSVIDLNSVDVSAYTKVYYPNADFDKLATLLNADDMKEINPSEVYEVVLNDKTYYHIKDLEDGDFIGIGTDKLIYTITHDPFEIVPLDVSLKNVFDDDKFNQ</sequence>
<reference evidence="1 2" key="1">
    <citation type="journal article" date="2013" name="J. Microbiol.">
        <title>Mucilaginibacter ginsenosidivorax sp. nov., with ginsenoside converting activity isolated from sediment.</title>
        <authorList>
            <person name="Kim J.K."/>
            <person name="Choi T.E."/>
            <person name="Liu Q.M."/>
            <person name="Park H.Y."/>
            <person name="Yi T.H."/>
            <person name="Yoon M.H."/>
            <person name="Kim S.C."/>
            <person name="Im W.T."/>
        </authorList>
    </citation>
    <scope>NUCLEOTIDE SEQUENCE [LARGE SCALE GENOMIC DNA]</scope>
    <source>
        <strain evidence="1 2">KHI28</strain>
    </source>
</reference>
<dbReference type="EMBL" id="CP042437">
    <property type="protein sequence ID" value="QEC76292.1"/>
    <property type="molecule type" value="Genomic_DNA"/>
</dbReference>
<organism evidence="1 2">
    <name type="scientific">Mucilaginibacter ginsenosidivorax</name>
    <dbReference type="NCBI Taxonomy" id="862126"/>
    <lineage>
        <taxon>Bacteria</taxon>
        <taxon>Pseudomonadati</taxon>
        <taxon>Bacteroidota</taxon>
        <taxon>Sphingobacteriia</taxon>
        <taxon>Sphingobacteriales</taxon>
        <taxon>Sphingobacteriaceae</taxon>
        <taxon>Mucilaginibacter</taxon>
    </lineage>
</organism>
<keyword evidence="2" id="KW-1185">Reference proteome</keyword>
<protein>
    <submittedName>
        <fullName evidence="1">Uncharacterized protein</fullName>
    </submittedName>
</protein>
<dbReference type="KEGG" id="mgk:FSB76_10175"/>
<dbReference type="Proteomes" id="UP000321362">
    <property type="component" value="Chromosome"/>
</dbReference>
<dbReference type="OrthoDB" id="665151at2"/>
<dbReference type="RefSeq" id="WP_147053469.1">
    <property type="nucleotide sequence ID" value="NZ_CP042437.1"/>
</dbReference>
<accession>A0A5B8W0C6</accession>
<name>A0A5B8W0C6_9SPHI</name>
<evidence type="ECO:0000313" key="1">
    <source>
        <dbReference type="EMBL" id="QEC76292.1"/>
    </source>
</evidence>
<gene>
    <name evidence="1" type="ORF">FSB76_10175</name>
</gene>